<reference evidence="3" key="1">
    <citation type="journal article" date="2019" name="Int. J. Syst. Evol. Microbiol.">
        <title>The Global Catalogue of Microorganisms (GCM) 10K type strain sequencing project: providing services to taxonomists for standard genome sequencing and annotation.</title>
        <authorList>
            <consortium name="The Broad Institute Genomics Platform"/>
            <consortium name="The Broad Institute Genome Sequencing Center for Infectious Disease"/>
            <person name="Wu L."/>
            <person name="Ma J."/>
        </authorList>
    </citation>
    <scope>NUCLEOTIDE SEQUENCE [LARGE SCALE GENOMIC DNA]</scope>
    <source>
        <strain evidence="3">CECT 7069</strain>
    </source>
</reference>
<dbReference type="Gene3D" id="3.40.630.30">
    <property type="match status" value="1"/>
</dbReference>
<dbReference type="PROSITE" id="PS51186">
    <property type="entry name" value="GNAT"/>
    <property type="match status" value="1"/>
</dbReference>
<organism evidence="2 3">
    <name type="scientific">Methylobacterium adhaesivum</name>
    <dbReference type="NCBI Taxonomy" id="333297"/>
    <lineage>
        <taxon>Bacteria</taxon>
        <taxon>Pseudomonadati</taxon>
        <taxon>Pseudomonadota</taxon>
        <taxon>Alphaproteobacteria</taxon>
        <taxon>Hyphomicrobiales</taxon>
        <taxon>Methylobacteriaceae</taxon>
        <taxon>Methylobacterium</taxon>
    </lineage>
</organism>
<proteinExistence type="predicted"/>
<name>A0ABT8BLL5_9HYPH</name>
<dbReference type="InterPro" id="IPR016181">
    <property type="entry name" value="Acyl_CoA_acyltransferase"/>
</dbReference>
<comment type="caution">
    <text evidence="2">The sequence shown here is derived from an EMBL/GenBank/DDBJ whole genome shotgun (WGS) entry which is preliminary data.</text>
</comment>
<feature type="domain" description="N-acetyltransferase" evidence="1">
    <location>
        <begin position="6"/>
        <end position="175"/>
    </location>
</feature>
<dbReference type="InterPro" id="IPR000182">
    <property type="entry name" value="GNAT_dom"/>
</dbReference>
<accession>A0ABT8BLL5</accession>
<dbReference type="RefSeq" id="WP_238227737.1">
    <property type="nucleotide sequence ID" value="NZ_BPQD01000037.1"/>
</dbReference>
<dbReference type="SUPFAM" id="SSF55729">
    <property type="entry name" value="Acyl-CoA N-acyltransferases (Nat)"/>
    <property type="match status" value="1"/>
</dbReference>
<gene>
    <name evidence="2" type="ORF">QWZ12_16615</name>
</gene>
<keyword evidence="3" id="KW-1185">Reference proteome</keyword>
<evidence type="ECO:0000259" key="1">
    <source>
        <dbReference type="PROSITE" id="PS51186"/>
    </source>
</evidence>
<dbReference type="EMBL" id="JAUFPX010000016">
    <property type="protein sequence ID" value="MDN3592221.1"/>
    <property type="molecule type" value="Genomic_DNA"/>
</dbReference>
<dbReference type="Proteomes" id="UP001224644">
    <property type="component" value="Unassembled WGS sequence"/>
</dbReference>
<evidence type="ECO:0000313" key="2">
    <source>
        <dbReference type="EMBL" id="MDN3592221.1"/>
    </source>
</evidence>
<evidence type="ECO:0000313" key="3">
    <source>
        <dbReference type="Proteomes" id="UP001224644"/>
    </source>
</evidence>
<sequence length="185" mass="20658">MQTNQITLAEARPSDHASFKEELQAAFAVAVIDEFGDLPDGPIPSDEVLDGALNARNAEVLHILCDGRKVGGAVLTINAETHRNSLDLFFLKVGEEGRGLGIKAWEAIERRHPETVSWQTHTPYFEKRNIHFYVNKCGFKIIQFFNKYYSDPNHPGGQDDLPGDTDAFQFEKVMTPSRSVLAALE</sequence>
<protein>
    <submittedName>
        <fullName evidence="2">N-acetyltransferase</fullName>
    </submittedName>
</protein>